<protein>
    <submittedName>
        <fullName evidence="1">Type VII secretion system-associated protein</fullName>
    </submittedName>
</protein>
<comment type="caution">
    <text evidence="1">The sequence shown here is derived from an EMBL/GenBank/DDBJ whole genome shotgun (WGS) entry which is preliminary data.</text>
</comment>
<dbReference type="Proteomes" id="UP001595765">
    <property type="component" value="Unassembled WGS sequence"/>
</dbReference>
<dbReference type="EMBL" id="JBHSBB010000014">
    <property type="protein sequence ID" value="MFC4034384.1"/>
    <property type="molecule type" value="Genomic_DNA"/>
</dbReference>
<name>A0ABV8HQU5_9ACTN</name>
<dbReference type="RefSeq" id="WP_386432407.1">
    <property type="nucleotide sequence ID" value="NZ_JBHSBB010000014.1"/>
</dbReference>
<dbReference type="InterPro" id="IPR049801">
    <property type="entry name" value="T7SS_assoc-like"/>
</dbReference>
<evidence type="ECO:0000313" key="1">
    <source>
        <dbReference type="EMBL" id="MFC4034384.1"/>
    </source>
</evidence>
<proteinExistence type="predicted"/>
<keyword evidence="2" id="KW-1185">Reference proteome</keyword>
<evidence type="ECO:0000313" key="2">
    <source>
        <dbReference type="Proteomes" id="UP001595765"/>
    </source>
</evidence>
<dbReference type="NCBIfam" id="NF033533">
    <property type="entry name" value="lone7_assoc_B"/>
    <property type="match status" value="1"/>
</dbReference>
<organism evidence="1 2">
    <name type="scientific">Streptomyces polygonati</name>
    <dbReference type="NCBI Taxonomy" id="1617087"/>
    <lineage>
        <taxon>Bacteria</taxon>
        <taxon>Bacillati</taxon>
        <taxon>Actinomycetota</taxon>
        <taxon>Actinomycetes</taxon>
        <taxon>Kitasatosporales</taxon>
        <taxon>Streptomycetaceae</taxon>
        <taxon>Streptomyces</taxon>
    </lineage>
</organism>
<reference evidence="2" key="1">
    <citation type="journal article" date="2019" name="Int. J. Syst. Evol. Microbiol.">
        <title>The Global Catalogue of Microorganisms (GCM) 10K type strain sequencing project: providing services to taxonomists for standard genome sequencing and annotation.</title>
        <authorList>
            <consortium name="The Broad Institute Genomics Platform"/>
            <consortium name="The Broad Institute Genome Sequencing Center for Infectious Disease"/>
            <person name="Wu L."/>
            <person name="Ma J."/>
        </authorList>
    </citation>
    <scope>NUCLEOTIDE SEQUENCE [LARGE SCALE GENOMIC DNA]</scope>
    <source>
        <strain evidence="2">CGMCC 4.7237</strain>
    </source>
</reference>
<gene>
    <name evidence="1" type="ORF">ACFO3J_23315</name>
</gene>
<sequence length="149" mass="15669">MADLTHLDKAALQAFVDGDLHDFITQLTAIRQDDPNGAWALRSLVEGETTPTTLQQNPILAIGTMAADDTTKGQTLIGKIKTNATAVDKVLKDQGTLFADIDTDLRTTITTLLDTQGGSLDSIAGAKLLDIFSDVDGDLGTSGANNQPS</sequence>
<accession>A0ABV8HQU5</accession>